<organism evidence="10 11">
    <name type="scientific">[Clostridium] cellulosi</name>
    <dbReference type="NCBI Taxonomy" id="29343"/>
    <lineage>
        <taxon>Bacteria</taxon>
        <taxon>Bacillati</taxon>
        <taxon>Bacillota</taxon>
        <taxon>Clostridia</taxon>
        <taxon>Eubacteriales</taxon>
        <taxon>Oscillospiraceae</taxon>
        <taxon>Oscillospiraceae incertae sedis</taxon>
    </lineage>
</organism>
<keyword evidence="5 7" id="KW-1133">Transmembrane helix</keyword>
<dbReference type="PROSITE" id="PS50929">
    <property type="entry name" value="ABC_TM1F"/>
    <property type="match status" value="1"/>
</dbReference>
<dbReference type="SUPFAM" id="SSF52540">
    <property type="entry name" value="P-loop containing nucleoside triphosphate hydrolases"/>
    <property type="match status" value="1"/>
</dbReference>
<dbReference type="OrthoDB" id="9762778at2"/>
<dbReference type="GO" id="GO:0015833">
    <property type="term" value="P:peptide transport"/>
    <property type="evidence" value="ECO:0007669"/>
    <property type="project" value="InterPro"/>
</dbReference>
<dbReference type="PATRIC" id="fig|29343.3.peg.965"/>
<dbReference type="GO" id="GO:0016887">
    <property type="term" value="F:ATP hydrolysis activity"/>
    <property type="evidence" value="ECO:0007669"/>
    <property type="project" value="InterPro"/>
</dbReference>
<proteinExistence type="predicted"/>
<dbReference type="Gene3D" id="3.40.50.300">
    <property type="entry name" value="P-loop containing nucleotide triphosphate hydrolases"/>
    <property type="match status" value="1"/>
</dbReference>
<evidence type="ECO:0000313" key="10">
    <source>
        <dbReference type="EMBL" id="CDZ24032.1"/>
    </source>
</evidence>
<dbReference type="NCBIfam" id="TIGR01194">
    <property type="entry name" value="cyc_pep_trnsptr"/>
    <property type="match status" value="1"/>
</dbReference>
<evidence type="ECO:0000313" key="11">
    <source>
        <dbReference type="Proteomes" id="UP000032431"/>
    </source>
</evidence>
<feature type="transmembrane region" description="Helical" evidence="7">
    <location>
        <begin position="87"/>
        <end position="108"/>
    </location>
</feature>
<keyword evidence="6 7" id="KW-0472">Membrane</keyword>
<dbReference type="GO" id="GO:0034040">
    <property type="term" value="F:ATPase-coupled lipid transmembrane transporter activity"/>
    <property type="evidence" value="ECO:0007669"/>
    <property type="project" value="TreeGrafter"/>
</dbReference>
<dbReference type="AlphaFoldDB" id="A0A078KNE8"/>
<feature type="transmembrane region" description="Helical" evidence="7">
    <location>
        <begin position="6"/>
        <end position="25"/>
    </location>
</feature>
<dbReference type="InterPro" id="IPR003593">
    <property type="entry name" value="AAA+_ATPase"/>
</dbReference>
<dbReference type="Pfam" id="PF00005">
    <property type="entry name" value="ABC_tran"/>
    <property type="match status" value="1"/>
</dbReference>
<feature type="transmembrane region" description="Helical" evidence="7">
    <location>
        <begin position="384"/>
        <end position="406"/>
    </location>
</feature>
<dbReference type="HOGENOM" id="CLU_023671_2_1_9"/>
<sequence>MFDNDLSLIVFWASIAVNLLLLYFIGDAVVKIVKEKRKFKGHGINGLVAVLLSTITMLLSIFCLYEIPQILYNGYNWAMIWEIGPDALIRAAISLSVLAPLLYIYFLISFFFEKPDDKPYFLIITMSVLSGFGNSMMVFIVNEALNRTLNDTNHAAGIETGLYVYFILGLLFFTAADYYTRKRMIVLTNRMIFEKRMKIIDKIFGAPFYNFESMDHGKTYAALNNDPETVSNFVNMFVQILTGSVSLIFCFVYLWTLNGEGAFLSIVIIVIASALFMLVSHSAQKAFEKNRDVQNLFFKNISDLVGGFKELYINGKKRSEFHDDIQNSCKMYTDTRIEGDIKFVGVTIFGNIMYMLVIGIVAFTFSMIFPYIQSNTLRSFVVVYLYMGSIITMLTSQIPSLVRVMVSFRRIESFINEISTLKEEPAVIFEEKTSDIKIQLKNVKFHYKNTNGEEFSLGPINYEFRSGEIVFITGGNGSGKTTLAKLITGLYQPDEGEILVNGEKVDTKTLGNYFTTVYSDFYLFDRLYGINTDEKMDEIKKYLDILKISDKVSIKDGKFTTTRLSTGQKKRLALLISYLEDKPAFFFDEWAADQDPEFRKFFYTTLLPELKARGKAVIAITHDDRYFGEADKLIKMEMGQIIDQNASSYAVSGGKTELA</sequence>
<dbReference type="EMBL" id="LM995447">
    <property type="protein sequence ID" value="CDZ24032.1"/>
    <property type="molecule type" value="Genomic_DNA"/>
</dbReference>
<reference evidence="11" key="1">
    <citation type="submission" date="2014-07" db="EMBL/GenBank/DDBJ databases">
        <authorList>
            <person name="Wibberg D."/>
        </authorList>
    </citation>
    <scope>NUCLEOTIDE SEQUENCE [LARGE SCALE GENOMIC DNA]</scope>
    <source>
        <strain evidence="11">DG5</strain>
    </source>
</reference>
<dbReference type="SUPFAM" id="SSF90123">
    <property type="entry name" value="ABC transporter transmembrane region"/>
    <property type="match status" value="1"/>
</dbReference>
<dbReference type="InterPro" id="IPR003439">
    <property type="entry name" value="ABC_transporter-like_ATP-bd"/>
</dbReference>
<dbReference type="InterPro" id="IPR036640">
    <property type="entry name" value="ABC1_TM_sf"/>
</dbReference>
<feature type="transmembrane region" description="Helical" evidence="7">
    <location>
        <begin position="46"/>
        <end position="67"/>
    </location>
</feature>
<evidence type="ECO:0000256" key="7">
    <source>
        <dbReference type="SAM" id="Phobius"/>
    </source>
</evidence>
<feature type="domain" description="ABC transmembrane type-1" evidence="9">
    <location>
        <begin position="121"/>
        <end position="403"/>
    </location>
</feature>
<evidence type="ECO:0000256" key="2">
    <source>
        <dbReference type="ARBA" id="ARBA00022692"/>
    </source>
</evidence>
<dbReference type="InterPro" id="IPR011527">
    <property type="entry name" value="ABC1_TM_dom"/>
</dbReference>
<dbReference type="KEGG" id="ccel:CCDG5_0913"/>
<dbReference type="InterPro" id="IPR027417">
    <property type="entry name" value="P-loop_NTPase"/>
</dbReference>
<dbReference type="PANTHER" id="PTHR24221">
    <property type="entry name" value="ATP-BINDING CASSETTE SUB-FAMILY B"/>
    <property type="match status" value="1"/>
</dbReference>
<dbReference type="GO" id="GO:0140359">
    <property type="term" value="F:ABC-type transporter activity"/>
    <property type="evidence" value="ECO:0007669"/>
    <property type="project" value="InterPro"/>
</dbReference>
<evidence type="ECO:0000259" key="8">
    <source>
        <dbReference type="PROSITE" id="PS50893"/>
    </source>
</evidence>
<feature type="domain" description="ABC transporter" evidence="8">
    <location>
        <begin position="438"/>
        <end position="658"/>
    </location>
</feature>
<dbReference type="GO" id="GO:0005886">
    <property type="term" value="C:plasma membrane"/>
    <property type="evidence" value="ECO:0007669"/>
    <property type="project" value="UniProtKB-SubCell"/>
</dbReference>
<dbReference type="PROSITE" id="PS50893">
    <property type="entry name" value="ABC_TRANSPORTER_2"/>
    <property type="match status" value="1"/>
</dbReference>
<evidence type="ECO:0000256" key="4">
    <source>
        <dbReference type="ARBA" id="ARBA00022840"/>
    </source>
</evidence>
<evidence type="ECO:0000256" key="6">
    <source>
        <dbReference type="ARBA" id="ARBA00023136"/>
    </source>
</evidence>
<feature type="transmembrane region" description="Helical" evidence="7">
    <location>
        <begin position="352"/>
        <end position="372"/>
    </location>
</feature>
<dbReference type="SMART" id="SM00382">
    <property type="entry name" value="AAA"/>
    <property type="match status" value="1"/>
</dbReference>
<protein>
    <submittedName>
        <fullName evidence="10">Cyclic peptide transporter</fullName>
    </submittedName>
</protein>
<dbReference type="Gene3D" id="1.20.1560.10">
    <property type="entry name" value="ABC transporter type 1, transmembrane domain"/>
    <property type="match status" value="1"/>
</dbReference>
<dbReference type="GO" id="GO:0005524">
    <property type="term" value="F:ATP binding"/>
    <property type="evidence" value="ECO:0007669"/>
    <property type="project" value="UniProtKB-KW"/>
</dbReference>
<accession>A0A078KNE8</accession>
<feature type="transmembrane region" description="Helical" evidence="7">
    <location>
        <begin position="162"/>
        <end position="180"/>
    </location>
</feature>
<dbReference type="InterPro" id="IPR039421">
    <property type="entry name" value="Type_1_exporter"/>
</dbReference>
<feature type="transmembrane region" description="Helical" evidence="7">
    <location>
        <begin position="233"/>
        <end position="255"/>
    </location>
</feature>
<feature type="transmembrane region" description="Helical" evidence="7">
    <location>
        <begin position="120"/>
        <end position="142"/>
    </location>
</feature>
<name>A0A078KNE8_9FIRM</name>
<keyword evidence="4" id="KW-0067">ATP-binding</keyword>
<evidence type="ECO:0000259" key="9">
    <source>
        <dbReference type="PROSITE" id="PS50929"/>
    </source>
</evidence>
<dbReference type="Proteomes" id="UP000032431">
    <property type="component" value="Chromosome I"/>
</dbReference>
<dbReference type="GO" id="GO:1904680">
    <property type="term" value="F:peptide transmembrane transporter activity"/>
    <property type="evidence" value="ECO:0007669"/>
    <property type="project" value="InterPro"/>
</dbReference>
<keyword evidence="3" id="KW-0547">Nucleotide-binding</keyword>
<dbReference type="STRING" id="29343.CCDG5_0913"/>
<comment type="subcellular location">
    <subcellularLocation>
        <location evidence="1">Cell membrane</location>
        <topology evidence="1">Multi-pass membrane protein</topology>
    </subcellularLocation>
</comment>
<dbReference type="Pfam" id="PF00664">
    <property type="entry name" value="ABC_membrane"/>
    <property type="match status" value="1"/>
</dbReference>
<keyword evidence="2 7" id="KW-0812">Transmembrane</keyword>
<keyword evidence="11" id="KW-1185">Reference proteome</keyword>
<gene>
    <name evidence="10" type="ORF">CCDG5_0913</name>
</gene>
<evidence type="ECO:0000256" key="3">
    <source>
        <dbReference type="ARBA" id="ARBA00022741"/>
    </source>
</evidence>
<evidence type="ECO:0000256" key="1">
    <source>
        <dbReference type="ARBA" id="ARBA00004651"/>
    </source>
</evidence>
<dbReference type="InterPro" id="IPR005898">
    <property type="entry name" value="Cyc_pep_transpt_SyrD/YojI"/>
</dbReference>
<dbReference type="PANTHER" id="PTHR24221:SF654">
    <property type="entry name" value="ATP-BINDING CASSETTE SUB-FAMILY B MEMBER 6"/>
    <property type="match status" value="1"/>
</dbReference>
<feature type="transmembrane region" description="Helical" evidence="7">
    <location>
        <begin position="261"/>
        <end position="279"/>
    </location>
</feature>
<evidence type="ECO:0000256" key="5">
    <source>
        <dbReference type="ARBA" id="ARBA00022989"/>
    </source>
</evidence>